<evidence type="ECO:0000313" key="4">
    <source>
        <dbReference type="Proteomes" id="UP001254813"/>
    </source>
</evidence>
<dbReference type="InterPro" id="IPR003782">
    <property type="entry name" value="SCO1/SenC"/>
</dbReference>
<proteinExistence type="inferred from homology"/>
<comment type="caution">
    <text evidence="3">The sequence shown here is derived from an EMBL/GenBank/DDBJ whole genome shotgun (WGS) entry which is preliminary data.</text>
</comment>
<protein>
    <submittedName>
        <fullName evidence="3">SCO family protein</fullName>
    </submittedName>
</protein>
<feature type="region of interest" description="Disordered" evidence="2">
    <location>
        <begin position="32"/>
        <end position="53"/>
    </location>
</feature>
<dbReference type="RefSeq" id="WP_310926892.1">
    <property type="nucleotide sequence ID" value="NZ_JAMQOQ010000001.1"/>
</dbReference>
<dbReference type="CDD" id="cd02968">
    <property type="entry name" value="SCO"/>
    <property type="match status" value="1"/>
</dbReference>
<dbReference type="PANTHER" id="PTHR12151">
    <property type="entry name" value="ELECTRON TRANSPORT PROTIN SCO1/SENC FAMILY MEMBER"/>
    <property type="match status" value="1"/>
</dbReference>
<reference evidence="3 4" key="1">
    <citation type="submission" date="2022-06" db="EMBL/GenBank/DDBJ databases">
        <title>Halogeometricum sp. a new haloarchaeum isolate from saline soil.</title>
        <authorList>
            <person name="Strakova D."/>
            <person name="Galisteo C."/>
            <person name="Sanchez-Porro C."/>
            <person name="Ventosa A."/>
        </authorList>
    </citation>
    <scope>NUCLEOTIDE SEQUENCE [LARGE SCALE GENOMIC DNA]</scope>
    <source>
        <strain evidence="4">S3BR25-2</strain>
    </source>
</reference>
<dbReference type="SUPFAM" id="SSF52833">
    <property type="entry name" value="Thioredoxin-like"/>
    <property type="match status" value="1"/>
</dbReference>
<dbReference type="Gene3D" id="3.40.30.10">
    <property type="entry name" value="Glutaredoxin"/>
    <property type="match status" value="1"/>
</dbReference>
<evidence type="ECO:0000256" key="2">
    <source>
        <dbReference type="SAM" id="MobiDB-lite"/>
    </source>
</evidence>
<evidence type="ECO:0000313" key="3">
    <source>
        <dbReference type="EMBL" id="MDS0293060.1"/>
    </source>
</evidence>
<dbReference type="PROSITE" id="PS51257">
    <property type="entry name" value="PROKAR_LIPOPROTEIN"/>
    <property type="match status" value="1"/>
</dbReference>
<dbReference type="Pfam" id="PF02630">
    <property type="entry name" value="SCO1-SenC"/>
    <property type="match status" value="1"/>
</dbReference>
<evidence type="ECO:0000256" key="1">
    <source>
        <dbReference type="ARBA" id="ARBA00010996"/>
    </source>
</evidence>
<accession>A0ABU2FX08</accession>
<comment type="similarity">
    <text evidence="1">Belongs to the SCO1/2 family.</text>
</comment>
<gene>
    <name evidence="3" type="ORF">NDI79_02605</name>
</gene>
<sequence>MDRRSFLGAAGVAGASSLAGCVGGSIPGLGDANPNVALGEPDREEGLESSDLPYPAWGQRVPDVTVPYGLSEGSVAVRDIDGPHFHTFFFTNCMTVCPVLISALREVQVHSVNEGYADEVSFYPISFDPARDDAAAFREEADQMNVDTDAGNWQFLRPDGESEARRIVDDEFGVFFQRQANGDGPYMFAHTSVVLLVNGEGYVERAYRGTQPDEGTMIDDLKRVRRASE</sequence>
<dbReference type="PANTHER" id="PTHR12151:SF25">
    <property type="entry name" value="LINALOOL DEHYDRATASE_ISOMERASE DOMAIN-CONTAINING PROTEIN"/>
    <property type="match status" value="1"/>
</dbReference>
<organism evidence="3 4">
    <name type="scientific">Halogeometricum luteum</name>
    <dbReference type="NCBI Taxonomy" id="2950537"/>
    <lineage>
        <taxon>Archaea</taxon>
        <taxon>Methanobacteriati</taxon>
        <taxon>Methanobacteriota</taxon>
        <taxon>Stenosarchaea group</taxon>
        <taxon>Halobacteria</taxon>
        <taxon>Halobacteriales</taxon>
        <taxon>Haloferacaceae</taxon>
        <taxon>Halogeometricum</taxon>
    </lineage>
</organism>
<name>A0ABU2FX08_9EURY</name>
<dbReference type="EMBL" id="JAMQOQ010000001">
    <property type="protein sequence ID" value="MDS0293060.1"/>
    <property type="molecule type" value="Genomic_DNA"/>
</dbReference>
<dbReference type="Proteomes" id="UP001254813">
    <property type="component" value="Unassembled WGS sequence"/>
</dbReference>
<dbReference type="InterPro" id="IPR036249">
    <property type="entry name" value="Thioredoxin-like_sf"/>
</dbReference>
<keyword evidence="4" id="KW-1185">Reference proteome</keyword>